<comment type="caution">
    <text evidence="1">The sequence shown here is derived from an EMBL/GenBank/DDBJ whole genome shotgun (WGS) entry which is preliminary data.</text>
</comment>
<dbReference type="EMBL" id="BARW01012325">
    <property type="protein sequence ID" value="GAI82967.1"/>
    <property type="molecule type" value="Genomic_DNA"/>
</dbReference>
<feature type="non-terminal residue" evidence="1">
    <location>
        <position position="207"/>
    </location>
</feature>
<feature type="non-terminal residue" evidence="1">
    <location>
        <position position="1"/>
    </location>
</feature>
<evidence type="ECO:0000313" key="1">
    <source>
        <dbReference type="EMBL" id="GAI82967.1"/>
    </source>
</evidence>
<reference evidence="1" key="1">
    <citation type="journal article" date="2014" name="Front. Microbiol.">
        <title>High frequency of phylogenetically diverse reductive dehalogenase-homologous genes in deep subseafloor sedimentary metagenomes.</title>
        <authorList>
            <person name="Kawai M."/>
            <person name="Futagami T."/>
            <person name="Toyoda A."/>
            <person name="Takaki Y."/>
            <person name="Nishi S."/>
            <person name="Hori S."/>
            <person name="Arai W."/>
            <person name="Tsubouchi T."/>
            <person name="Morono Y."/>
            <person name="Uchiyama I."/>
            <person name="Ito T."/>
            <person name="Fujiyama A."/>
            <person name="Inagaki F."/>
            <person name="Takami H."/>
        </authorList>
    </citation>
    <scope>NUCLEOTIDE SEQUENCE</scope>
    <source>
        <strain evidence="1">Expedition CK06-06</strain>
    </source>
</reference>
<protein>
    <submittedName>
        <fullName evidence="1">Uncharacterized protein</fullName>
    </submittedName>
</protein>
<name>X1RQK1_9ZZZZ</name>
<dbReference type="AlphaFoldDB" id="X1RQK1"/>
<organism evidence="1">
    <name type="scientific">marine sediment metagenome</name>
    <dbReference type="NCBI Taxonomy" id="412755"/>
    <lineage>
        <taxon>unclassified sequences</taxon>
        <taxon>metagenomes</taxon>
        <taxon>ecological metagenomes</taxon>
    </lineage>
</organism>
<accession>X1RQK1</accession>
<sequence>HFEFKGDSWSDSEEDYKGPWHPHIRDIDPSFILQNDDHIKKPTTFSLWQSRHGHYDAWEKAKSDEDWIKTGNDLPKPEKIIQIADDKKNEWLMLEGFVKWEEKTPIEHKKYDIPVREVWYMLKSYIVKRKDAEKFFDWAKKQDFMGGWMPESHNFYETFLGEYPNSTAFNDLRGDYNIWTKSGRGIEDLQIPVVVTDDSYLNEFTLA</sequence>
<gene>
    <name evidence="1" type="ORF">S12H4_23279</name>
</gene>
<proteinExistence type="predicted"/>